<dbReference type="Proteomes" id="UP001172386">
    <property type="component" value="Unassembled WGS sequence"/>
</dbReference>
<protein>
    <submittedName>
        <fullName evidence="1">Uncharacterized protein</fullName>
    </submittedName>
</protein>
<gene>
    <name evidence="1" type="ORF">H2198_000819</name>
</gene>
<evidence type="ECO:0000313" key="1">
    <source>
        <dbReference type="EMBL" id="KAJ9663553.1"/>
    </source>
</evidence>
<accession>A0ACC3AJI3</accession>
<dbReference type="EMBL" id="JAPDRQ010000008">
    <property type="protein sequence ID" value="KAJ9663553.1"/>
    <property type="molecule type" value="Genomic_DNA"/>
</dbReference>
<proteinExistence type="predicted"/>
<keyword evidence="2" id="KW-1185">Reference proteome</keyword>
<name>A0ACC3AJI3_9EURO</name>
<evidence type="ECO:0000313" key="2">
    <source>
        <dbReference type="Proteomes" id="UP001172386"/>
    </source>
</evidence>
<reference evidence="1" key="1">
    <citation type="submission" date="2022-10" db="EMBL/GenBank/DDBJ databases">
        <title>Culturing micro-colonial fungi from biological soil crusts in the Mojave desert and describing Neophaeococcomyces mojavensis, and introducing the new genera and species Taxawa tesnikishii.</title>
        <authorList>
            <person name="Kurbessoian T."/>
            <person name="Stajich J.E."/>
        </authorList>
    </citation>
    <scope>NUCLEOTIDE SEQUENCE</scope>
    <source>
        <strain evidence="1">JES_112</strain>
    </source>
</reference>
<comment type="caution">
    <text evidence="1">The sequence shown here is derived from an EMBL/GenBank/DDBJ whole genome shotgun (WGS) entry which is preliminary data.</text>
</comment>
<sequence>MNAEGLRNRSNGTIEKKLNIGEDVSTNIEEPHPAGEVKHGLATQALRCVLSMGWFLGSCIVISITQFVGSPLYFWNKDYFYAYMALTKQSFAILVITLTRFFSPTLIRVSWHSSVRGQLRKTADGRLETAFPERMVLMSNHQIYTDWIYLWWIAYTSRMHGHLFIILKESLKYIPLLGPGMKFFGFIFMARKWETDKPRIQYRLEKLKSRHSGPMSGSASLDPMWLLIFPEGTNLSANTRKKSVAWSQKSGIPDMKHLLLPRSTGMFFCLQQLKGTIDWVYDCTVAYEGVPSGGYAQDYFSLRSTFLQGRPPKSVNLYWRRFAVADIPLDDPKSFEDWVEDRWREKDQLIEQYNTTGRFPADIEHDLKEHGNDEGFIDTEVKLKSTFEMLQVYIVVLTLGLLVNIVLKFLKQFGLR</sequence>
<organism evidence="1 2">
    <name type="scientific">Neophaeococcomyces mojaviensis</name>
    <dbReference type="NCBI Taxonomy" id="3383035"/>
    <lineage>
        <taxon>Eukaryota</taxon>
        <taxon>Fungi</taxon>
        <taxon>Dikarya</taxon>
        <taxon>Ascomycota</taxon>
        <taxon>Pezizomycotina</taxon>
        <taxon>Eurotiomycetes</taxon>
        <taxon>Chaetothyriomycetidae</taxon>
        <taxon>Chaetothyriales</taxon>
        <taxon>Chaetothyriales incertae sedis</taxon>
        <taxon>Neophaeococcomyces</taxon>
    </lineage>
</organism>